<evidence type="ECO:0000313" key="2">
    <source>
        <dbReference type="Proteomes" id="UP001499987"/>
    </source>
</evidence>
<comment type="caution">
    <text evidence="1">The sequence shown here is derived from an EMBL/GenBank/DDBJ whole genome shotgun (WGS) entry which is preliminary data.</text>
</comment>
<reference evidence="1 2" key="1">
    <citation type="journal article" date="2019" name="Int. J. Syst. Evol. Microbiol.">
        <title>The Global Catalogue of Microorganisms (GCM) 10K type strain sequencing project: providing services to taxonomists for standard genome sequencing and annotation.</title>
        <authorList>
            <consortium name="The Broad Institute Genomics Platform"/>
            <consortium name="The Broad Institute Genome Sequencing Center for Infectious Disease"/>
            <person name="Wu L."/>
            <person name="Ma J."/>
        </authorList>
    </citation>
    <scope>NUCLEOTIDE SEQUENCE [LARGE SCALE GENOMIC DNA]</scope>
    <source>
        <strain evidence="1 2">JCM 13002</strain>
    </source>
</reference>
<protein>
    <submittedName>
        <fullName evidence="1">Uncharacterized protein</fullName>
    </submittedName>
</protein>
<accession>A0ABN1TZT2</accession>
<evidence type="ECO:0000313" key="1">
    <source>
        <dbReference type="EMBL" id="GAA1108275.1"/>
    </source>
</evidence>
<name>A0ABN1TZT2_9ACTN</name>
<proteinExistence type="predicted"/>
<dbReference type="RefSeq" id="WP_344626618.1">
    <property type="nucleotide sequence ID" value="NZ_BAAALD010000072.1"/>
</dbReference>
<sequence>MNPDHPGLPDTAMAVAKHLADFAPDPYDGLLRRDDAYTVLLTALDELERTGQRCTTIGALHPWLRAIPGGEALGSHDRLMTLLEQAADHGHIRLDAGQVHISDAPTGGGTGHIWMRQLTHGGATIELIGATPWPTEAVLPDPNQAWWQCTGCRQRRPQTEAMALYAVRQQVTDHAAACRYLPPLPTAN</sequence>
<gene>
    <name evidence="1" type="ORF">GCM10009663_57630</name>
</gene>
<dbReference type="EMBL" id="BAAALD010000072">
    <property type="protein sequence ID" value="GAA1108275.1"/>
    <property type="molecule type" value="Genomic_DNA"/>
</dbReference>
<dbReference type="Proteomes" id="UP001499987">
    <property type="component" value="Unassembled WGS sequence"/>
</dbReference>
<keyword evidence="2" id="KW-1185">Reference proteome</keyword>
<organism evidence="1 2">
    <name type="scientific">Kitasatospora arboriphila</name>
    <dbReference type="NCBI Taxonomy" id="258052"/>
    <lineage>
        <taxon>Bacteria</taxon>
        <taxon>Bacillati</taxon>
        <taxon>Actinomycetota</taxon>
        <taxon>Actinomycetes</taxon>
        <taxon>Kitasatosporales</taxon>
        <taxon>Streptomycetaceae</taxon>
        <taxon>Kitasatospora</taxon>
    </lineage>
</organism>